<gene>
    <name evidence="3" type="ORF">H4687_000557</name>
</gene>
<evidence type="ECO:0000256" key="1">
    <source>
        <dbReference type="SAM" id="MobiDB-lite"/>
    </source>
</evidence>
<dbReference type="InterPro" id="IPR011234">
    <property type="entry name" value="Fumarylacetoacetase-like_C"/>
</dbReference>
<evidence type="ECO:0000313" key="3">
    <source>
        <dbReference type="EMBL" id="MBE1594428.1"/>
    </source>
</evidence>
<feature type="compositionally biased region" description="Basic residues" evidence="1">
    <location>
        <begin position="331"/>
        <end position="340"/>
    </location>
</feature>
<evidence type="ECO:0000259" key="2">
    <source>
        <dbReference type="Pfam" id="PF01557"/>
    </source>
</evidence>
<name>A0A8I0TQP5_9ACTN</name>
<evidence type="ECO:0000313" key="4">
    <source>
        <dbReference type="Proteomes" id="UP000629287"/>
    </source>
</evidence>
<dbReference type="EMBL" id="JADBGF010000001">
    <property type="protein sequence ID" value="MBE1594428.1"/>
    <property type="molecule type" value="Genomic_DNA"/>
</dbReference>
<keyword evidence="4" id="KW-1185">Reference proteome</keyword>
<feature type="domain" description="Fumarylacetoacetase-like C-terminal" evidence="2">
    <location>
        <begin position="93"/>
        <end position="321"/>
    </location>
</feature>
<accession>A0A8I0TQP5</accession>
<protein>
    <submittedName>
        <fullName evidence="3">2-keto-4-pentenoate hydratase/2-oxohepta-3-ene-1,7-dioic acid hydratase in catechol pathway</fullName>
    </submittedName>
</protein>
<dbReference type="GO" id="GO:0003824">
    <property type="term" value="F:catalytic activity"/>
    <property type="evidence" value="ECO:0007669"/>
    <property type="project" value="InterPro"/>
</dbReference>
<sequence length="340" mass="36613">MIHALTRPRSTPPPHPWIAMRFATYEHHGRRSVATVDDDGTLHPLPGRASLLDLLRAGPAALREAGDATQAVPGGPHVSQVRLLPPLQPPSVRDFVTFEEHVEGVRRSIDNTAGVPDAWYDAPTFYFTNPYAVIGAHDDVPVPPGSSVLDFELEVAAVIGREGRDLAPGQARDHIIGYTIFNDWSARDLQSAEMRVGLGPCKGKDTAATLGPYLVTADELEPYRDTDGFLRLALTASVNGEVVGEDLLSHMSWTFEEMVAYASRGTYVRPGDVLGSGTCGNGGCLAELWGVRGRQDPPPLKPGDTVTLTVEGIGTVSNTVVPGTKPVPVPRARKRTRLRP</sequence>
<organism evidence="3 4">
    <name type="scientific">Streptomyces stelliscabiei</name>
    <dbReference type="NCBI Taxonomy" id="146820"/>
    <lineage>
        <taxon>Bacteria</taxon>
        <taxon>Bacillati</taxon>
        <taxon>Actinomycetota</taxon>
        <taxon>Actinomycetes</taxon>
        <taxon>Kitasatosporales</taxon>
        <taxon>Streptomycetaceae</taxon>
        <taxon>Streptomyces</taxon>
    </lineage>
</organism>
<comment type="caution">
    <text evidence="3">The sequence shown here is derived from an EMBL/GenBank/DDBJ whole genome shotgun (WGS) entry which is preliminary data.</text>
</comment>
<dbReference type="PANTHER" id="PTHR43211">
    <property type="entry name" value="FUMARYLACETOACETATE HYDROLASE"/>
    <property type="match status" value="1"/>
</dbReference>
<dbReference type="SUPFAM" id="SSF56529">
    <property type="entry name" value="FAH"/>
    <property type="match status" value="1"/>
</dbReference>
<dbReference type="InterPro" id="IPR036663">
    <property type="entry name" value="Fumarylacetoacetase_C_sf"/>
</dbReference>
<dbReference type="AlphaFoldDB" id="A0A8I0TQP5"/>
<dbReference type="Pfam" id="PF01557">
    <property type="entry name" value="FAA_hydrolase"/>
    <property type="match status" value="1"/>
</dbReference>
<proteinExistence type="predicted"/>
<feature type="region of interest" description="Disordered" evidence="1">
    <location>
        <begin position="319"/>
        <end position="340"/>
    </location>
</feature>
<dbReference type="PANTHER" id="PTHR43211:SF1">
    <property type="entry name" value="BLL6422 PROTEIN"/>
    <property type="match status" value="1"/>
</dbReference>
<dbReference type="Proteomes" id="UP000629287">
    <property type="component" value="Unassembled WGS sequence"/>
</dbReference>
<reference evidence="3 4" key="1">
    <citation type="submission" date="2020-10" db="EMBL/GenBank/DDBJ databases">
        <title>Sequencing the genomes of 1000 actinobacteria strains.</title>
        <authorList>
            <person name="Klenk H.-P."/>
        </authorList>
    </citation>
    <scope>NUCLEOTIDE SEQUENCE [LARGE SCALE GENOMIC DNA]</scope>
    <source>
        <strain evidence="3 4">DSM 41803</strain>
    </source>
</reference>
<dbReference type="Gene3D" id="3.90.850.10">
    <property type="entry name" value="Fumarylacetoacetase-like, C-terminal domain"/>
    <property type="match status" value="1"/>
</dbReference>